<sequence>MYLWQSTRLSFGTREKASEPGELISADVCGPFDESLQKKKYLVVFKDSFTKFCYGYLIKDVRNQKMLEHVLAHTRILGYSVKEFLCDNGGEFDNKDIREILHSNGISKANSILHPRTKWRQ</sequence>
<comment type="caution">
    <text evidence="11">The sequence shown here is derived from an EMBL/GenBank/DDBJ whole genome shotgun (WGS) entry which is preliminary data.</text>
</comment>
<dbReference type="PANTHER" id="PTHR42648">
    <property type="entry name" value="TRANSPOSASE, PUTATIVE-RELATED"/>
    <property type="match status" value="1"/>
</dbReference>
<dbReference type="GO" id="GO:0006310">
    <property type="term" value="P:DNA recombination"/>
    <property type="evidence" value="ECO:0007669"/>
    <property type="project" value="UniProtKB-KW"/>
</dbReference>
<dbReference type="PROSITE" id="PS50994">
    <property type="entry name" value="INTEGRASE"/>
    <property type="match status" value="1"/>
</dbReference>
<accession>A0A8X6YCB8</accession>
<evidence type="ECO:0000259" key="10">
    <source>
        <dbReference type="PROSITE" id="PS50994"/>
    </source>
</evidence>
<keyword evidence="1" id="KW-0540">Nuclease</keyword>
<keyword evidence="3" id="KW-0255">Endonuclease</keyword>
<evidence type="ECO:0000256" key="2">
    <source>
        <dbReference type="ARBA" id="ARBA00022723"/>
    </source>
</evidence>
<keyword evidence="7" id="KW-0695">RNA-directed DNA polymerase</keyword>
<keyword evidence="12" id="KW-1185">Reference proteome</keyword>
<keyword evidence="6" id="KW-0229">DNA integration</keyword>
<dbReference type="EMBL" id="BMAV01018080">
    <property type="protein sequence ID" value="GFY70195.1"/>
    <property type="molecule type" value="Genomic_DNA"/>
</dbReference>
<dbReference type="Pfam" id="PF00665">
    <property type="entry name" value="rve"/>
    <property type="match status" value="1"/>
</dbReference>
<dbReference type="GO" id="GO:0016787">
    <property type="term" value="F:hydrolase activity"/>
    <property type="evidence" value="ECO:0007669"/>
    <property type="project" value="UniProtKB-KW"/>
</dbReference>
<keyword evidence="8" id="KW-0808">Transferase</keyword>
<dbReference type="InterPro" id="IPR036397">
    <property type="entry name" value="RNaseH_sf"/>
</dbReference>
<dbReference type="GO" id="GO:0015074">
    <property type="term" value="P:DNA integration"/>
    <property type="evidence" value="ECO:0007669"/>
    <property type="project" value="UniProtKB-KW"/>
</dbReference>
<evidence type="ECO:0000256" key="7">
    <source>
        <dbReference type="ARBA" id="ARBA00022918"/>
    </source>
</evidence>
<protein>
    <submittedName>
        <fullName evidence="11">Retrovirus-related pol polyprotein from transposon tnt 1-94</fullName>
    </submittedName>
</protein>
<keyword evidence="2" id="KW-0479">Metal-binding</keyword>
<evidence type="ECO:0000256" key="9">
    <source>
        <dbReference type="ARBA" id="ARBA00023172"/>
    </source>
</evidence>
<dbReference type="InterPro" id="IPR012337">
    <property type="entry name" value="RNaseH-like_sf"/>
</dbReference>
<evidence type="ECO:0000256" key="4">
    <source>
        <dbReference type="ARBA" id="ARBA00022801"/>
    </source>
</evidence>
<dbReference type="Gene3D" id="3.30.420.10">
    <property type="entry name" value="Ribonuclease H-like superfamily/Ribonuclease H"/>
    <property type="match status" value="1"/>
</dbReference>
<dbReference type="AlphaFoldDB" id="A0A8X6YCB8"/>
<evidence type="ECO:0000313" key="12">
    <source>
        <dbReference type="Proteomes" id="UP000886998"/>
    </source>
</evidence>
<evidence type="ECO:0000256" key="1">
    <source>
        <dbReference type="ARBA" id="ARBA00022722"/>
    </source>
</evidence>
<gene>
    <name evidence="11" type="primary">RF55_25107</name>
    <name evidence="11" type="ORF">TNIN_29381</name>
</gene>
<feature type="domain" description="Integrase catalytic" evidence="10">
    <location>
        <begin position="16"/>
        <end position="121"/>
    </location>
</feature>
<dbReference type="InterPro" id="IPR001584">
    <property type="entry name" value="Integrase_cat-core"/>
</dbReference>
<dbReference type="PANTHER" id="PTHR42648:SF11">
    <property type="entry name" value="TRANSPOSON TY4-P GAG-POL POLYPROTEIN"/>
    <property type="match status" value="1"/>
</dbReference>
<dbReference type="OrthoDB" id="6434921at2759"/>
<dbReference type="Proteomes" id="UP000886998">
    <property type="component" value="Unassembled WGS sequence"/>
</dbReference>
<name>A0A8X6YCB8_9ARAC</name>
<keyword evidence="4" id="KW-0378">Hydrolase</keyword>
<dbReference type="GO" id="GO:0004519">
    <property type="term" value="F:endonuclease activity"/>
    <property type="evidence" value="ECO:0007669"/>
    <property type="project" value="UniProtKB-KW"/>
</dbReference>
<keyword evidence="8" id="KW-0548">Nucleotidyltransferase</keyword>
<evidence type="ECO:0000256" key="3">
    <source>
        <dbReference type="ARBA" id="ARBA00022759"/>
    </source>
</evidence>
<keyword evidence="5" id="KW-0460">Magnesium</keyword>
<dbReference type="GO" id="GO:0003887">
    <property type="term" value="F:DNA-directed DNA polymerase activity"/>
    <property type="evidence" value="ECO:0007669"/>
    <property type="project" value="UniProtKB-KW"/>
</dbReference>
<evidence type="ECO:0000256" key="8">
    <source>
        <dbReference type="ARBA" id="ARBA00022932"/>
    </source>
</evidence>
<dbReference type="InterPro" id="IPR039537">
    <property type="entry name" value="Retrotran_Ty1/copia-like"/>
</dbReference>
<keyword evidence="8" id="KW-0239">DNA-directed DNA polymerase</keyword>
<reference evidence="11" key="1">
    <citation type="submission" date="2020-08" db="EMBL/GenBank/DDBJ databases">
        <title>Multicomponent nature underlies the extraordinary mechanical properties of spider dragline silk.</title>
        <authorList>
            <person name="Kono N."/>
            <person name="Nakamura H."/>
            <person name="Mori M."/>
            <person name="Yoshida Y."/>
            <person name="Ohtoshi R."/>
            <person name="Malay A.D."/>
            <person name="Moran D.A.P."/>
            <person name="Tomita M."/>
            <person name="Numata K."/>
            <person name="Arakawa K."/>
        </authorList>
    </citation>
    <scope>NUCLEOTIDE SEQUENCE</scope>
</reference>
<organism evidence="11 12">
    <name type="scientific">Trichonephila inaurata madagascariensis</name>
    <dbReference type="NCBI Taxonomy" id="2747483"/>
    <lineage>
        <taxon>Eukaryota</taxon>
        <taxon>Metazoa</taxon>
        <taxon>Ecdysozoa</taxon>
        <taxon>Arthropoda</taxon>
        <taxon>Chelicerata</taxon>
        <taxon>Arachnida</taxon>
        <taxon>Araneae</taxon>
        <taxon>Araneomorphae</taxon>
        <taxon>Entelegynae</taxon>
        <taxon>Araneoidea</taxon>
        <taxon>Nephilidae</taxon>
        <taxon>Trichonephila</taxon>
        <taxon>Trichonephila inaurata</taxon>
    </lineage>
</organism>
<dbReference type="GO" id="GO:0003964">
    <property type="term" value="F:RNA-directed DNA polymerase activity"/>
    <property type="evidence" value="ECO:0007669"/>
    <property type="project" value="UniProtKB-KW"/>
</dbReference>
<evidence type="ECO:0000313" key="11">
    <source>
        <dbReference type="EMBL" id="GFY70195.1"/>
    </source>
</evidence>
<proteinExistence type="predicted"/>
<evidence type="ECO:0000256" key="6">
    <source>
        <dbReference type="ARBA" id="ARBA00022908"/>
    </source>
</evidence>
<evidence type="ECO:0000256" key="5">
    <source>
        <dbReference type="ARBA" id="ARBA00022842"/>
    </source>
</evidence>
<keyword evidence="9" id="KW-0233">DNA recombination</keyword>
<dbReference type="GO" id="GO:0046872">
    <property type="term" value="F:metal ion binding"/>
    <property type="evidence" value="ECO:0007669"/>
    <property type="project" value="UniProtKB-KW"/>
</dbReference>
<dbReference type="GO" id="GO:0003676">
    <property type="term" value="F:nucleic acid binding"/>
    <property type="evidence" value="ECO:0007669"/>
    <property type="project" value="InterPro"/>
</dbReference>
<dbReference type="SUPFAM" id="SSF53098">
    <property type="entry name" value="Ribonuclease H-like"/>
    <property type="match status" value="1"/>
</dbReference>